<keyword evidence="1" id="KW-0812">Transmembrane</keyword>
<evidence type="ECO:0000313" key="3">
    <source>
        <dbReference type="Proteomes" id="UP000614350"/>
    </source>
</evidence>
<dbReference type="EMBL" id="JACSEA010000002">
    <property type="protein sequence ID" value="KAF7408164.1"/>
    <property type="molecule type" value="Genomic_DNA"/>
</dbReference>
<comment type="caution">
    <text evidence="2">The sequence shown here is derived from an EMBL/GenBank/DDBJ whole genome shotgun (WGS) entry which is preliminary data.</text>
</comment>
<gene>
    <name evidence="2" type="ORF">HZH66_002701</name>
</gene>
<sequence>MCCISWAYNHHHHHHHHHRHHHHLFYHLTRHTMLPACTRPNSLWQTLLQVVVLIVLVVLLLVVVVVVVAQQNTLYYYTSSNLTRETWVYSIEGSFYHYAREAVTRRSEPPLIVPPYNILLERNRAEWSFLRTEDNDDEAEDKYDDETKGFASVIAGTYDIIYENEVRVNVAENVPRTSK</sequence>
<protein>
    <submittedName>
        <fullName evidence="2">Uncharacterized protein</fullName>
    </submittedName>
</protein>
<organism evidence="2 3">
    <name type="scientific">Vespula vulgaris</name>
    <name type="common">Yellow jacket</name>
    <name type="synonym">Wasp</name>
    <dbReference type="NCBI Taxonomy" id="7454"/>
    <lineage>
        <taxon>Eukaryota</taxon>
        <taxon>Metazoa</taxon>
        <taxon>Ecdysozoa</taxon>
        <taxon>Arthropoda</taxon>
        <taxon>Hexapoda</taxon>
        <taxon>Insecta</taxon>
        <taxon>Pterygota</taxon>
        <taxon>Neoptera</taxon>
        <taxon>Endopterygota</taxon>
        <taxon>Hymenoptera</taxon>
        <taxon>Apocrita</taxon>
        <taxon>Aculeata</taxon>
        <taxon>Vespoidea</taxon>
        <taxon>Vespidae</taxon>
        <taxon>Vespinae</taxon>
        <taxon>Vespula</taxon>
    </lineage>
</organism>
<proteinExistence type="predicted"/>
<evidence type="ECO:0000256" key="1">
    <source>
        <dbReference type="SAM" id="Phobius"/>
    </source>
</evidence>
<accession>A0A834KNL6</accession>
<keyword evidence="3" id="KW-1185">Reference proteome</keyword>
<reference evidence="2" key="1">
    <citation type="journal article" date="2020" name="G3 (Bethesda)">
        <title>High-Quality Assemblies for Three Invasive Social Wasps from the &lt;i&gt;Vespula&lt;/i&gt; Genus.</title>
        <authorList>
            <person name="Harrop T.W.R."/>
            <person name="Guhlin J."/>
            <person name="McLaughlin G.M."/>
            <person name="Permina E."/>
            <person name="Stockwell P."/>
            <person name="Gilligan J."/>
            <person name="Le Lec M.F."/>
            <person name="Gruber M.A.M."/>
            <person name="Quinn O."/>
            <person name="Lovegrove M."/>
            <person name="Duncan E.J."/>
            <person name="Remnant E.J."/>
            <person name="Van Eeckhoven J."/>
            <person name="Graham B."/>
            <person name="Knapp R.A."/>
            <person name="Langford K.W."/>
            <person name="Kronenberg Z."/>
            <person name="Press M.O."/>
            <person name="Eacker S.M."/>
            <person name="Wilson-Rankin E.E."/>
            <person name="Purcell J."/>
            <person name="Lester P.J."/>
            <person name="Dearden P.K."/>
        </authorList>
    </citation>
    <scope>NUCLEOTIDE SEQUENCE</scope>
    <source>
        <strain evidence="2">Marl-1</strain>
    </source>
</reference>
<feature type="transmembrane region" description="Helical" evidence="1">
    <location>
        <begin position="47"/>
        <end position="69"/>
    </location>
</feature>
<evidence type="ECO:0000313" key="2">
    <source>
        <dbReference type="EMBL" id="KAF7408164.1"/>
    </source>
</evidence>
<name>A0A834KNL6_VESVU</name>
<keyword evidence="1" id="KW-1133">Transmembrane helix</keyword>
<keyword evidence="1" id="KW-0472">Membrane</keyword>
<dbReference type="Proteomes" id="UP000614350">
    <property type="component" value="Unassembled WGS sequence"/>
</dbReference>
<dbReference type="AlphaFoldDB" id="A0A834KNL6"/>